<dbReference type="PRINTS" id="PR00455">
    <property type="entry name" value="HTHTETR"/>
</dbReference>
<dbReference type="OrthoDB" id="9798857at2"/>
<dbReference type="Pfam" id="PF00440">
    <property type="entry name" value="TetR_N"/>
    <property type="match status" value="1"/>
</dbReference>
<name>A0A096BNC4_9BURK</name>
<evidence type="ECO:0000313" key="5">
    <source>
        <dbReference type="EMBL" id="KGG82938.1"/>
    </source>
</evidence>
<dbReference type="Proteomes" id="UP000029567">
    <property type="component" value="Unassembled WGS sequence"/>
</dbReference>
<dbReference type="InterPro" id="IPR001647">
    <property type="entry name" value="HTH_TetR"/>
</dbReference>
<gene>
    <name evidence="5" type="ORF">P245_26205</name>
</gene>
<dbReference type="SUPFAM" id="SSF46689">
    <property type="entry name" value="Homeodomain-like"/>
    <property type="match status" value="1"/>
</dbReference>
<dbReference type="PROSITE" id="PS50977">
    <property type="entry name" value="HTH_TETR_2"/>
    <property type="match status" value="1"/>
</dbReference>
<sequence>MQKEPWTFFPNSGSRHIQTLSVALRLFVRNGFFNTSIQELCTEAGVSIGYFYNHFTDKEGIARELYRHLLSRMNVLLDVIEVQHASSRERCETVLRMLFALAEAEPDAMGFVVNARHREFLPEEQAICSASAFVRMRGFVFSGMKDGEIRSMEPMVAASLMYGSAIRIICLRLDGLVDTPLEQLFDSLWEGVWRSLRPD</sequence>
<protein>
    <submittedName>
        <fullName evidence="5">TetR family transcriptional regulator</fullName>
    </submittedName>
</protein>
<evidence type="ECO:0000256" key="3">
    <source>
        <dbReference type="ARBA" id="ARBA00023125"/>
    </source>
</evidence>
<dbReference type="EMBL" id="AWTN01000148">
    <property type="protein sequence ID" value="KGG82938.1"/>
    <property type="molecule type" value="Genomic_DNA"/>
</dbReference>
<keyword evidence="3" id="KW-0238">DNA-binding</keyword>
<accession>A0A096BNC4</accession>
<keyword evidence="4" id="KW-0804">Transcription</keyword>
<dbReference type="PANTHER" id="PTHR43479">
    <property type="entry name" value="ACREF/ENVCD OPERON REPRESSOR-RELATED"/>
    <property type="match status" value="1"/>
</dbReference>
<evidence type="ECO:0000313" key="6">
    <source>
        <dbReference type="Proteomes" id="UP000029567"/>
    </source>
</evidence>
<comment type="caution">
    <text evidence="5">The sequence shown here is derived from an EMBL/GenBank/DDBJ whole genome shotgun (WGS) entry which is preliminary data.</text>
</comment>
<dbReference type="InterPro" id="IPR023772">
    <property type="entry name" value="DNA-bd_HTH_TetR-type_CS"/>
</dbReference>
<evidence type="ECO:0000256" key="2">
    <source>
        <dbReference type="ARBA" id="ARBA00023015"/>
    </source>
</evidence>
<organism evidence="5 6">
    <name type="scientific">Comamonas thiooxydans</name>
    <dbReference type="NCBI Taxonomy" id="363952"/>
    <lineage>
        <taxon>Bacteria</taxon>
        <taxon>Pseudomonadati</taxon>
        <taxon>Pseudomonadota</taxon>
        <taxon>Betaproteobacteria</taxon>
        <taxon>Burkholderiales</taxon>
        <taxon>Comamonadaceae</taxon>
        <taxon>Comamonas</taxon>
    </lineage>
</organism>
<dbReference type="Gene3D" id="1.10.357.10">
    <property type="entry name" value="Tetracycline Repressor, domain 2"/>
    <property type="match status" value="1"/>
</dbReference>
<dbReference type="PANTHER" id="PTHR43479:SF11">
    <property type="entry name" value="ACREF_ENVCD OPERON REPRESSOR-RELATED"/>
    <property type="match status" value="1"/>
</dbReference>
<accession>A0A0K6ID77</accession>
<dbReference type="PROSITE" id="PS01081">
    <property type="entry name" value="HTH_TETR_1"/>
    <property type="match status" value="1"/>
</dbReference>
<dbReference type="InterPro" id="IPR009057">
    <property type="entry name" value="Homeodomain-like_sf"/>
</dbReference>
<reference evidence="5 6" key="1">
    <citation type="submission" date="2013-09" db="EMBL/GenBank/DDBJ databases">
        <title>High correlation between genotypes and phenotypes of environmental bacteria Comamonas testosteroni strains.</title>
        <authorList>
            <person name="Liu L."/>
            <person name="Zhu W."/>
            <person name="Xia X."/>
            <person name="Xu B."/>
            <person name="Luo M."/>
            <person name="Wang G."/>
        </authorList>
    </citation>
    <scope>NUCLEOTIDE SEQUENCE [LARGE SCALE GENOMIC DNA]</scope>
    <source>
        <strain evidence="5 6">JL14</strain>
    </source>
</reference>
<keyword evidence="2" id="KW-0805">Transcription regulation</keyword>
<dbReference type="AlphaFoldDB" id="A0A096BNC4"/>
<dbReference type="GO" id="GO:0003677">
    <property type="term" value="F:DNA binding"/>
    <property type="evidence" value="ECO:0007669"/>
    <property type="project" value="UniProtKB-UniRule"/>
</dbReference>
<evidence type="ECO:0000256" key="1">
    <source>
        <dbReference type="ARBA" id="ARBA00022491"/>
    </source>
</evidence>
<dbReference type="SUPFAM" id="SSF48498">
    <property type="entry name" value="Tetracyclin repressor-like, C-terminal domain"/>
    <property type="match status" value="1"/>
</dbReference>
<evidence type="ECO:0000256" key="4">
    <source>
        <dbReference type="ARBA" id="ARBA00023163"/>
    </source>
</evidence>
<dbReference type="InterPro" id="IPR036271">
    <property type="entry name" value="Tet_transcr_reg_TetR-rel_C_sf"/>
</dbReference>
<keyword evidence="1" id="KW-0678">Repressor</keyword>
<proteinExistence type="predicted"/>
<dbReference type="InterPro" id="IPR050624">
    <property type="entry name" value="HTH-type_Tx_Regulator"/>
</dbReference>